<dbReference type="PANTHER" id="PTHR43734:SF1">
    <property type="entry name" value="PHYTOENE DESATURASE"/>
    <property type="match status" value="1"/>
</dbReference>
<comment type="pathway">
    <text evidence="1 5">Carotenoid biosynthesis.</text>
</comment>
<dbReference type="NCBIfam" id="TIGR02734">
    <property type="entry name" value="crtI_fam"/>
    <property type="match status" value="1"/>
</dbReference>
<evidence type="ECO:0000256" key="1">
    <source>
        <dbReference type="ARBA" id="ARBA00004829"/>
    </source>
</evidence>
<dbReference type="InterPro" id="IPR036188">
    <property type="entry name" value="FAD/NAD-bd_sf"/>
</dbReference>
<gene>
    <name evidence="7" type="ORF">ABE65_002075</name>
</gene>
<dbReference type="AlphaFoldDB" id="A0A160II92"/>
<dbReference type="Proteomes" id="UP000076623">
    <property type="component" value="Chromosome"/>
</dbReference>
<dbReference type="STRING" id="1221500.ABE65_002075"/>
<proteinExistence type="inferred from homology"/>
<dbReference type="GO" id="GO:0016117">
    <property type="term" value="P:carotenoid biosynthetic process"/>
    <property type="evidence" value="ECO:0007669"/>
    <property type="project" value="UniProtKB-KW"/>
</dbReference>
<dbReference type="Pfam" id="PF01593">
    <property type="entry name" value="Amino_oxidase"/>
    <property type="match status" value="1"/>
</dbReference>
<comment type="similarity">
    <text evidence="4">Belongs to the carotenoid/retinoid oxidoreductase family. CrtN subfamily.</text>
</comment>
<protein>
    <submittedName>
        <fullName evidence="7">Phytoene desaturase</fullName>
    </submittedName>
</protein>
<organism evidence="7 8">
    <name type="scientific">Fictibacillus phosphorivorans</name>
    <dbReference type="NCBI Taxonomy" id="1221500"/>
    <lineage>
        <taxon>Bacteria</taxon>
        <taxon>Bacillati</taxon>
        <taxon>Bacillota</taxon>
        <taxon>Bacilli</taxon>
        <taxon>Bacillales</taxon>
        <taxon>Fictibacillaceae</taxon>
        <taxon>Fictibacillus</taxon>
    </lineage>
</organism>
<evidence type="ECO:0000313" key="8">
    <source>
        <dbReference type="Proteomes" id="UP000076623"/>
    </source>
</evidence>
<evidence type="ECO:0000256" key="5">
    <source>
        <dbReference type="RuleBase" id="RU362075"/>
    </source>
</evidence>
<dbReference type="EMBL" id="CP015378">
    <property type="protein sequence ID" value="ANC75688.1"/>
    <property type="molecule type" value="Genomic_DNA"/>
</dbReference>
<keyword evidence="3 5" id="KW-0560">Oxidoreductase</keyword>
<dbReference type="GO" id="GO:0016627">
    <property type="term" value="F:oxidoreductase activity, acting on the CH-CH group of donors"/>
    <property type="evidence" value="ECO:0007669"/>
    <property type="project" value="UniProtKB-ARBA"/>
</dbReference>
<dbReference type="PANTHER" id="PTHR43734">
    <property type="entry name" value="PHYTOENE DESATURASE"/>
    <property type="match status" value="1"/>
</dbReference>
<dbReference type="InterPro" id="IPR014105">
    <property type="entry name" value="Carotenoid/retinoid_OxRdtase"/>
</dbReference>
<evidence type="ECO:0000259" key="6">
    <source>
        <dbReference type="Pfam" id="PF01593"/>
    </source>
</evidence>
<accession>A0A160II92</accession>
<feature type="domain" description="Amine oxidase" evidence="6">
    <location>
        <begin position="12"/>
        <end position="480"/>
    </location>
</feature>
<dbReference type="Gene3D" id="3.50.50.60">
    <property type="entry name" value="FAD/NAD(P)-binding domain"/>
    <property type="match status" value="2"/>
</dbReference>
<evidence type="ECO:0000256" key="3">
    <source>
        <dbReference type="ARBA" id="ARBA00023002"/>
    </source>
</evidence>
<dbReference type="InterPro" id="IPR008150">
    <property type="entry name" value="Phytoene_DH_bac_CS"/>
</dbReference>
<dbReference type="InterPro" id="IPR002937">
    <property type="entry name" value="Amino_oxidase"/>
</dbReference>
<evidence type="ECO:0000256" key="2">
    <source>
        <dbReference type="ARBA" id="ARBA00022746"/>
    </source>
</evidence>
<dbReference type="PROSITE" id="PS00982">
    <property type="entry name" value="PHYTOENE_DH"/>
    <property type="match status" value="1"/>
</dbReference>
<evidence type="ECO:0000256" key="4">
    <source>
        <dbReference type="ARBA" id="ARBA00038322"/>
    </source>
</evidence>
<keyword evidence="2 5" id="KW-0125">Carotenoid biosynthesis</keyword>
<dbReference type="PRINTS" id="PR00419">
    <property type="entry name" value="ADXRDTASE"/>
</dbReference>
<dbReference type="RefSeq" id="WP_066390988.1">
    <property type="nucleotide sequence ID" value="NZ_CP015378.1"/>
</dbReference>
<dbReference type="SUPFAM" id="SSF51905">
    <property type="entry name" value="FAD/NAD(P)-binding domain"/>
    <property type="match status" value="1"/>
</dbReference>
<sequence length="498" mass="56752">MKSVAVIGAGPGGLTAGMLLASKGYQVTVYEKQPFIGGRTSAFHQDGYTFDRGPTFLNMPHILEEMFQLADRRLEDYIELKRLEPMYQLKFKDATIDSTTDQSTMYNNIEEVFPGNGEGYRRFMKKEKEKFEALMPILQNKHDSLLDYLQLKFIKALPKLTVTDSLHDQLSKYFSDERLRLAFTFQAKYLGMSPWECPGAFTILSYMEHAYGVYHPVGGVNKITEAMVKVIKEYGGEVVTSSGVKELIIDRGRVKGLQLDSGEKVFADEVVVNADFAHAMEKLMPKGSTKKYTSDKLMKKSYSCSAFMLYVGVDKKYDLPHHTIVFSEDYRKNVEEITKKKILSQDPSIYIHNPSVTDPTLAPEGKSALYILAPVPNNFSLIDWEEHKHDFKKLVLAQLQERTDFKNLEQHIETEYMFTPLDWENKLSVYKGATFNLGHQLTQMMYFRPHNKQKEIEGLWLVGGGTHPGSGLPTIMESARITTTMMAEKHSKMEVQSV</sequence>
<name>A0A160II92_9BACL</name>
<keyword evidence="8" id="KW-1185">Reference proteome</keyword>
<reference evidence="7 8" key="1">
    <citation type="submission" date="2016-04" db="EMBL/GenBank/DDBJ databases">
        <title>Complete genome sequence of Fictibacillus phosphorivorans G25-29, a strain toxic to nematodes.</title>
        <authorList>
            <person name="Zheng Z."/>
        </authorList>
    </citation>
    <scope>NUCLEOTIDE SEQUENCE [LARGE SCALE GENOMIC DNA]</scope>
    <source>
        <strain evidence="7 8">G25-29</strain>
    </source>
</reference>
<evidence type="ECO:0000313" key="7">
    <source>
        <dbReference type="EMBL" id="ANC75688.1"/>
    </source>
</evidence>
<dbReference type="KEGG" id="fpn:ABE65_002075"/>